<keyword evidence="2" id="KW-1185">Reference proteome</keyword>
<sequence>MSFQKFIIVVFFRGKSQLAWRSITISPVTDRNTRCTVMPTRLRTLPAGQGIIQTIKTAKQYADTGHWAADVTMGSMGHFSSSIVSKIFTHPPNKPTHLCHGCMAYTAFLWAVI</sequence>
<comment type="caution">
    <text evidence="1">The sequence shown here is derived from an EMBL/GenBank/DDBJ whole genome shotgun (WGS) entry which is preliminary data.</text>
</comment>
<evidence type="ECO:0000313" key="1">
    <source>
        <dbReference type="EMBL" id="KAK3762401.1"/>
    </source>
</evidence>
<proteinExistence type="predicted"/>
<protein>
    <submittedName>
        <fullName evidence="1">Uncharacterized protein</fullName>
    </submittedName>
</protein>
<organism evidence="1 2">
    <name type="scientific">Elysia crispata</name>
    <name type="common">lettuce slug</name>
    <dbReference type="NCBI Taxonomy" id="231223"/>
    <lineage>
        <taxon>Eukaryota</taxon>
        <taxon>Metazoa</taxon>
        <taxon>Spiralia</taxon>
        <taxon>Lophotrochozoa</taxon>
        <taxon>Mollusca</taxon>
        <taxon>Gastropoda</taxon>
        <taxon>Heterobranchia</taxon>
        <taxon>Euthyneura</taxon>
        <taxon>Panpulmonata</taxon>
        <taxon>Sacoglossa</taxon>
        <taxon>Placobranchoidea</taxon>
        <taxon>Plakobranchidae</taxon>
        <taxon>Elysia</taxon>
    </lineage>
</organism>
<dbReference type="AlphaFoldDB" id="A0AAE0Z5E6"/>
<evidence type="ECO:0000313" key="2">
    <source>
        <dbReference type="Proteomes" id="UP001283361"/>
    </source>
</evidence>
<dbReference type="Proteomes" id="UP001283361">
    <property type="component" value="Unassembled WGS sequence"/>
</dbReference>
<reference evidence="1" key="1">
    <citation type="journal article" date="2023" name="G3 (Bethesda)">
        <title>A reference genome for the long-term kleptoplast-retaining sea slug Elysia crispata morphotype clarki.</title>
        <authorList>
            <person name="Eastman K.E."/>
            <person name="Pendleton A.L."/>
            <person name="Shaikh M.A."/>
            <person name="Suttiyut T."/>
            <person name="Ogas R."/>
            <person name="Tomko P."/>
            <person name="Gavelis G."/>
            <person name="Widhalm J.R."/>
            <person name="Wisecaver J.H."/>
        </authorList>
    </citation>
    <scope>NUCLEOTIDE SEQUENCE</scope>
    <source>
        <strain evidence="1">ECLA1</strain>
    </source>
</reference>
<name>A0AAE0Z5E6_9GAST</name>
<accession>A0AAE0Z5E6</accession>
<gene>
    <name evidence="1" type="ORF">RRG08_031982</name>
</gene>
<dbReference type="EMBL" id="JAWDGP010004715">
    <property type="protein sequence ID" value="KAK3762401.1"/>
    <property type="molecule type" value="Genomic_DNA"/>
</dbReference>